<protein>
    <submittedName>
        <fullName evidence="1">Uncharacterized protein</fullName>
    </submittedName>
</protein>
<evidence type="ECO:0000313" key="2">
    <source>
        <dbReference type="Proteomes" id="UP000439986"/>
    </source>
</evidence>
<gene>
    <name evidence="1" type="ORF">GJ698_02740</name>
</gene>
<dbReference type="RefSeq" id="WP_154356033.1">
    <property type="nucleotide sequence ID" value="NZ_WKJL01000001.1"/>
</dbReference>
<evidence type="ECO:0000313" key="1">
    <source>
        <dbReference type="EMBL" id="MRW83007.1"/>
    </source>
</evidence>
<accession>A0A844CQK0</accession>
<dbReference type="Proteomes" id="UP000439986">
    <property type="component" value="Unassembled WGS sequence"/>
</dbReference>
<keyword evidence="2" id="KW-1185">Reference proteome</keyword>
<name>A0A844CQK0_9BURK</name>
<dbReference type="EMBL" id="WKJL01000001">
    <property type="protein sequence ID" value="MRW83007.1"/>
    <property type="molecule type" value="Genomic_DNA"/>
</dbReference>
<sequence length="171" mass="19956">MKVALTPPAIEQHAYYWLFQRNQQKIGVHVVNGWCTQLREEEPLYFDADERCVLLMILLELTPGEFTQHLADAKRLRPEYSENIKHFPLTRLLGYTLHSALSDYWPSKALDWLDEHVALQHLLANELDYTSTNKSLSQSLRQRAKRMVRGLLSDAMRKPAHRKDVFSLRGV</sequence>
<dbReference type="AlphaFoldDB" id="A0A844CQK0"/>
<organism evidence="1 2">
    <name type="scientific">Duganella aquatilis</name>
    <dbReference type="NCBI Taxonomy" id="2666082"/>
    <lineage>
        <taxon>Bacteria</taxon>
        <taxon>Pseudomonadati</taxon>
        <taxon>Pseudomonadota</taxon>
        <taxon>Betaproteobacteria</taxon>
        <taxon>Burkholderiales</taxon>
        <taxon>Oxalobacteraceae</taxon>
        <taxon>Telluria group</taxon>
        <taxon>Duganella</taxon>
    </lineage>
</organism>
<comment type="caution">
    <text evidence="1">The sequence shown here is derived from an EMBL/GenBank/DDBJ whole genome shotgun (WGS) entry which is preliminary data.</text>
</comment>
<proteinExistence type="predicted"/>
<reference evidence="1 2" key="1">
    <citation type="submission" date="2019-11" db="EMBL/GenBank/DDBJ databases">
        <title>Novel species isolated from a subtropical stream in China.</title>
        <authorList>
            <person name="Lu H."/>
        </authorList>
    </citation>
    <scope>NUCLEOTIDE SEQUENCE [LARGE SCALE GENOMIC DNA]</scope>
    <source>
        <strain evidence="1 2">FT26W</strain>
    </source>
</reference>